<dbReference type="EMBL" id="CAJNOB010000047">
    <property type="protein sequence ID" value="CAF0703163.1"/>
    <property type="molecule type" value="Genomic_DNA"/>
</dbReference>
<organism evidence="1 2">
    <name type="scientific">Candidatus Methylacidithermus pantelleriae</name>
    <dbReference type="NCBI Taxonomy" id="2744239"/>
    <lineage>
        <taxon>Bacteria</taxon>
        <taxon>Pseudomonadati</taxon>
        <taxon>Verrucomicrobiota</taxon>
        <taxon>Methylacidiphilae</taxon>
        <taxon>Methylacidiphilales</taxon>
        <taxon>Methylacidiphilaceae</taxon>
        <taxon>Candidatus Methylacidithermus</taxon>
    </lineage>
</organism>
<protein>
    <submittedName>
        <fullName evidence="1">Uncharacterized protein</fullName>
    </submittedName>
</protein>
<evidence type="ECO:0000313" key="2">
    <source>
        <dbReference type="Proteomes" id="UP000663859"/>
    </source>
</evidence>
<comment type="caution">
    <text evidence="1">The sequence shown here is derived from an EMBL/GenBank/DDBJ whole genome shotgun (WGS) entry which is preliminary data.</text>
</comment>
<keyword evidence="2" id="KW-1185">Reference proteome</keyword>
<dbReference type="AlphaFoldDB" id="A0A8J2FTQ5"/>
<evidence type="ECO:0000313" key="1">
    <source>
        <dbReference type="EMBL" id="CAF0703163.1"/>
    </source>
</evidence>
<reference evidence="1" key="1">
    <citation type="submission" date="2021-02" db="EMBL/GenBank/DDBJ databases">
        <authorList>
            <person name="Cremers G."/>
            <person name="Picone N."/>
        </authorList>
    </citation>
    <scope>NUCLEOTIDE SEQUENCE</scope>
    <source>
        <strain evidence="1">PQ17</strain>
    </source>
</reference>
<sequence>MATPGSKSFDDPGILVEIPLVNEIRPCVKAWREAGYPRCYQHHQTPIGMLARPRGVRYTGAFFFC</sequence>
<dbReference type="Proteomes" id="UP000663859">
    <property type="component" value="Unassembled WGS sequence"/>
</dbReference>
<accession>A0A8J2FTQ5</accession>
<name>A0A8J2FTQ5_9BACT</name>
<gene>
    <name evidence="1" type="ORF">MPNT_510009</name>
</gene>
<proteinExistence type="predicted"/>